<evidence type="ECO:0000256" key="1">
    <source>
        <dbReference type="SAM" id="MobiDB-lite"/>
    </source>
</evidence>
<gene>
    <name evidence="2" type="ORF">Taro_032664</name>
</gene>
<feature type="region of interest" description="Disordered" evidence="1">
    <location>
        <begin position="1"/>
        <end position="23"/>
    </location>
</feature>
<reference evidence="2" key="1">
    <citation type="submission" date="2017-07" db="EMBL/GenBank/DDBJ databases">
        <title>Taro Niue Genome Assembly and Annotation.</title>
        <authorList>
            <person name="Atibalentja N."/>
            <person name="Keating K."/>
            <person name="Fields C.J."/>
        </authorList>
    </citation>
    <scope>NUCLEOTIDE SEQUENCE</scope>
    <source>
        <strain evidence="2">Niue_2</strain>
        <tissue evidence="2">Leaf</tissue>
    </source>
</reference>
<feature type="region of interest" description="Disordered" evidence="1">
    <location>
        <begin position="66"/>
        <end position="110"/>
    </location>
</feature>
<name>A0A843W2I7_COLES</name>
<dbReference type="EMBL" id="NMUH01002431">
    <property type="protein sequence ID" value="MQL99930.1"/>
    <property type="molecule type" value="Genomic_DNA"/>
</dbReference>
<accession>A0A843W2I7</accession>
<dbReference type="Proteomes" id="UP000652761">
    <property type="component" value="Unassembled WGS sequence"/>
</dbReference>
<comment type="caution">
    <text evidence="2">The sequence shown here is derived from an EMBL/GenBank/DDBJ whole genome shotgun (WGS) entry which is preliminary data.</text>
</comment>
<proteinExistence type="predicted"/>
<sequence>MESTQVHKYRQHGTTTHNPNSVKALGGRYQAAHADGKTLVWTKTLATDQPLLVGSQVSPLASYRSTTSLGLPSRRSVTRGWNTTTSRSLARLQSHASPPDAAPEPCKARQ</sequence>
<dbReference type="AlphaFoldDB" id="A0A843W2I7"/>
<evidence type="ECO:0000313" key="3">
    <source>
        <dbReference type="Proteomes" id="UP000652761"/>
    </source>
</evidence>
<protein>
    <submittedName>
        <fullName evidence="2">Uncharacterized protein</fullName>
    </submittedName>
</protein>
<organism evidence="2 3">
    <name type="scientific">Colocasia esculenta</name>
    <name type="common">Wild taro</name>
    <name type="synonym">Arum esculentum</name>
    <dbReference type="NCBI Taxonomy" id="4460"/>
    <lineage>
        <taxon>Eukaryota</taxon>
        <taxon>Viridiplantae</taxon>
        <taxon>Streptophyta</taxon>
        <taxon>Embryophyta</taxon>
        <taxon>Tracheophyta</taxon>
        <taxon>Spermatophyta</taxon>
        <taxon>Magnoliopsida</taxon>
        <taxon>Liliopsida</taxon>
        <taxon>Araceae</taxon>
        <taxon>Aroideae</taxon>
        <taxon>Colocasieae</taxon>
        <taxon>Colocasia</taxon>
    </lineage>
</organism>
<feature type="compositionally biased region" description="Polar residues" evidence="1">
    <location>
        <begin position="79"/>
        <end position="88"/>
    </location>
</feature>
<keyword evidence="3" id="KW-1185">Reference proteome</keyword>
<feature type="compositionally biased region" description="Polar residues" evidence="1">
    <location>
        <begin position="1"/>
        <end position="21"/>
    </location>
</feature>
<evidence type="ECO:0000313" key="2">
    <source>
        <dbReference type="EMBL" id="MQL99930.1"/>
    </source>
</evidence>